<comment type="caution">
    <text evidence="1">The sequence shown here is derived from an EMBL/GenBank/DDBJ whole genome shotgun (WGS) entry which is preliminary data.</text>
</comment>
<dbReference type="AlphaFoldDB" id="A0A161SEN2"/>
<gene>
    <name evidence="1" type="ORF">AV654_17860</name>
</gene>
<dbReference type="RefSeq" id="WP_063182037.1">
    <property type="nucleotide sequence ID" value="NZ_LQRA01000052.1"/>
</dbReference>
<protein>
    <submittedName>
        <fullName evidence="1">Uncharacterized protein</fullName>
    </submittedName>
</protein>
<keyword evidence="2" id="KW-1185">Reference proteome</keyword>
<organism evidence="1 2">
    <name type="scientific">Paenibacillus elgii</name>
    <dbReference type="NCBI Taxonomy" id="189691"/>
    <lineage>
        <taxon>Bacteria</taxon>
        <taxon>Bacillati</taxon>
        <taxon>Bacillota</taxon>
        <taxon>Bacilli</taxon>
        <taxon>Bacillales</taxon>
        <taxon>Paenibacillaceae</taxon>
        <taxon>Paenibacillus</taxon>
    </lineage>
</organism>
<accession>A0A161SEN2</accession>
<dbReference type="EMBL" id="LQRA01000052">
    <property type="protein sequence ID" value="KZE79335.1"/>
    <property type="molecule type" value="Genomic_DNA"/>
</dbReference>
<reference evidence="2" key="1">
    <citation type="submission" date="2016-01" db="EMBL/GenBank/DDBJ databases">
        <title>Draft genome of Chromobacterium sp. F49.</title>
        <authorList>
            <person name="Hong K.W."/>
        </authorList>
    </citation>
    <scope>NUCLEOTIDE SEQUENCE [LARGE SCALE GENOMIC DNA]</scope>
    <source>
        <strain evidence="2">M63</strain>
    </source>
</reference>
<name>A0A161SEN2_9BACL</name>
<sequence>MNDLKARVEAMVNGESKRREVALKFLKELEEILLPVAPILWKPDGCDAVHVSGDVYFCWSEYSYGNHYESTGFHVTDTRYEILRWGTELADIEGTEFWEAMRSILRWVERLGTMMDDEDAARNDLLSLIARQE</sequence>
<evidence type="ECO:0000313" key="2">
    <source>
        <dbReference type="Proteomes" id="UP000076563"/>
    </source>
</evidence>
<proteinExistence type="predicted"/>
<evidence type="ECO:0000313" key="1">
    <source>
        <dbReference type="EMBL" id="KZE79335.1"/>
    </source>
</evidence>
<dbReference type="Proteomes" id="UP000076563">
    <property type="component" value="Unassembled WGS sequence"/>
</dbReference>